<dbReference type="InterPro" id="IPR004879">
    <property type="entry name" value="Ssp411-like_TRX"/>
</dbReference>
<dbReference type="HOGENOM" id="CLU_014051_4_1_9"/>
<dbReference type="SUPFAM" id="SSF52833">
    <property type="entry name" value="Thioredoxin-like"/>
    <property type="match status" value="1"/>
</dbReference>
<sequence length="713" mass="83742">MRNIFNLLVLAAFKIYSIFFILGYNNIKQLIKGSDSMTNSNRVPNRLAQEKSPYLLQHAYNPVDWYPWGEEAFQKAKEEDKPIFLSIGYSTCHWCHVMERESFEDEEVAKVLNDNFISIKVDREERPDIDNIYMTFCQAVTGSGGWPLTIIMTPDKKPFFAGTYFPKEDRYGVRGLMYILKEMSNQWKNNRELILNSSEKLLKDMSQYISVSQREDLNKEVIKECFEVLKESYDPIHGGFYDAPKFPTSHKLMFLLRYYRLYKDEEALNIVEKTLKSMYKGGIFDHIGYGFSRYSTDDKWLVPHFEKMLYDNAMLTIAYAEMYQITKEELYKEIIEKTISYVIRDMKDKKGAFYSAEDADSEGVEGKFYVWTLEEIEDILGKEDAKLFSKYYGITDRGNFEGENIPNLIETPLEDLEPDVKDKLENIRKTLFINREKRIHPHKDTKILTSWNGLMIAALAYSGRVLKRKDYIESAEEAVKFIMKNLIDENGRIYVRYRDGERAHKGHLEDYSFLIWALIELYQSTFKTEYIEKALKINYDMIELFWDEENHGFFHTGKDGEELILKLKESYDSAIPSGNSVAMYNMVRLSRITGDSKLDEIIQQNLNYFSGRIKSTLESHTFFLISYMHYVLESEEIVIVKGEDEDIFKAMIKVINEKYHPFSMNIVKDEKVEKLMPELKEKNNIQNKTTVYICKNFACGNPIISLEDLIDKY</sequence>
<proteinExistence type="predicted"/>
<evidence type="ECO:0000256" key="1">
    <source>
        <dbReference type="SAM" id="Phobius"/>
    </source>
</evidence>
<name>Q896N6_CLOTE</name>
<dbReference type="EC" id="2.7.4.9" evidence="3"/>
<dbReference type="InterPro" id="IPR012341">
    <property type="entry name" value="6hp_glycosidase-like_sf"/>
</dbReference>
<dbReference type="Gene3D" id="3.40.30.10">
    <property type="entry name" value="Glutaredoxin"/>
    <property type="match status" value="1"/>
</dbReference>
<evidence type="ECO:0000259" key="2">
    <source>
        <dbReference type="Pfam" id="PF03190"/>
    </source>
</evidence>
<feature type="transmembrane region" description="Helical" evidence="1">
    <location>
        <begin position="7"/>
        <end position="27"/>
    </location>
</feature>
<dbReference type="PIRSF" id="PIRSF006402">
    <property type="entry name" value="UCP006402_thioredoxin"/>
    <property type="match status" value="1"/>
</dbReference>
<keyword evidence="3" id="KW-0808">Transferase</keyword>
<dbReference type="PANTHER" id="PTHR42899:SF1">
    <property type="entry name" value="SPERMATOGENESIS-ASSOCIATED PROTEIN 20"/>
    <property type="match status" value="1"/>
</dbReference>
<feature type="domain" description="Spermatogenesis-associated protein 20-like TRX" evidence="2">
    <location>
        <begin position="44"/>
        <end position="205"/>
    </location>
</feature>
<keyword evidence="1" id="KW-0812">Transmembrane</keyword>
<evidence type="ECO:0000313" key="4">
    <source>
        <dbReference type="Proteomes" id="UP000001412"/>
    </source>
</evidence>
<gene>
    <name evidence="3" type="ordered locus">CTC_00965</name>
</gene>
<dbReference type="SUPFAM" id="SSF48208">
    <property type="entry name" value="Six-hairpin glycosidases"/>
    <property type="match status" value="1"/>
</dbReference>
<accession>Q896N6</accession>
<dbReference type="OrthoDB" id="9762614at2"/>
<dbReference type="InterPro" id="IPR024705">
    <property type="entry name" value="Ssp411"/>
</dbReference>
<dbReference type="EMBL" id="AE015927">
    <property type="protein sequence ID" value="AAO35554.1"/>
    <property type="molecule type" value="Genomic_DNA"/>
</dbReference>
<organism evidence="3 4">
    <name type="scientific">Clostridium tetani (strain Massachusetts / E88)</name>
    <dbReference type="NCBI Taxonomy" id="212717"/>
    <lineage>
        <taxon>Bacteria</taxon>
        <taxon>Bacillati</taxon>
        <taxon>Bacillota</taxon>
        <taxon>Clostridia</taxon>
        <taxon>Eubacteriales</taxon>
        <taxon>Clostridiaceae</taxon>
        <taxon>Clostridium</taxon>
    </lineage>
</organism>
<dbReference type="InterPro" id="IPR008928">
    <property type="entry name" value="6-hairpin_glycosidase_sf"/>
</dbReference>
<dbReference type="GO" id="GO:0004798">
    <property type="term" value="F:dTMP kinase activity"/>
    <property type="evidence" value="ECO:0007669"/>
    <property type="project" value="UniProtKB-EC"/>
</dbReference>
<dbReference type="InterPro" id="IPR036249">
    <property type="entry name" value="Thioredoxin-like_sf"/>
</dbReference>
<dbReference type="Proteomes" id="UP000001412">
    <property type="component" value="Chromosome"/>
</dbReference>
<dbReference type="KEGG" id="ctc:CTC_00965"/>
<dbReference type="CDD" id="cd02955">
    <property type="entry name" value="SSP411"/>
    <property type="match status" value="1"/>
</dbReference>
<evidence type="ECO:0000313" key="3">
    <source>
        <dbReference type="EMBL" id="AAO35554.1"/>
    </source>
</evidence>
<dbReference type="STRING" id="212717.CTC_00965"/>
<keyword evidence="4" id="KW-1185">Reference proteome</keyword>
<protein>
    <submittedName>
        <fullName evidence="3">Thymidylate kinase</fullName>
        <ecNumber evidence="3">2.7.4.9</ecNumber>
    </submittedName>
</protein>
<dbReference type="GO" id="GO:0005975">
    <property type="term" value="P:carbohydrate metabolic process"/>
    <property type="evidence" value="ECO:0007669"/>
    <property type="project" value="InterPro"/>
</dbReference>
<dbReference type="PANTHER" id="PTHR42899">
    <property type="entry name" value="SPERMATOGENESIS-ASSOCIATED PROTEIN 20"/>
    <property type="match status" value="1"/>
</dbReference>
<reference evidence="3 4" key="1">
    <citation type="journal article" date="2003" name="Proc. Natl. Acad. Sci. U.S.A.">
        <title>The genome sequence of Clostridium tetani, the causative agent of tetanus disease.</title>
        <authorList>
            <person name="Brueggemann H."/>
            <person name="Baumer S."/>
            <person name="Fricke W.F."/>
            <person name="Wiezer A."/>
            <person name="Liesegang H."/>
            <person name="Decker I."/>
            <person name="Herzberg C."/>
            <person name="Martinez-Arias R."/>
            <person name="Merkl R."/>
            <person name="Henne A."/>
            <person name="Gottschalk G."/>
        </authorList>
    </citation>
    <scope>NUCLEOTIDE SEQUENCE [LARGE SCALE GENOMIC DNA]</scope>
    <source>
        <strain evidence="4">Massachusetts / E88</strain>
    </source>
</reference>
<dbReference type="Pfam" id="PF03190">
    <property type="entry name" value="Thioredox_DsbH"/>
    <property type="match status" value="1"/>
</dbReference>
<keyword evidence="1" id="KW-0472">Membrane</keyword>
<dbReference type="Gene3D" id="1.50.10.10">
    <property type="match status" value="2"/>
</dbReference>
<keyword evidence="1" id="KW-1133">Transmembrane helix</keyword>
<keyword evidence="3" id="KW-0418">Kinase</keyword>
<dbReference type="AlphaFoldDB" id="Q896N6"/>